<dbReference type="EMBL" id="AP023367">
    <property type="protein sequence ID" value="BCJ92933.1"/>
    <property type="molecule type" value="Genomic_DNA"/>
</dbReference>
<keyword evidence="12" id="KW-1185">Reference proteome</keyword>
<evidence type="ECO:0000313" key="12">
    <source>
        <dbReference type="Proteomes" id="UP000515561"/>
    </source>
</evidence>
<evidence type="ECO:0000313" key="11">
    <source>
        <dbReference type="EMBL" id="BCJ92933.1"/>
    </source>
</evidence>
<evidence type="ECO:0000256" key="1">
    <source>
        <dbReference type="ARBA" id="ARBA00004365"/>
    </source>
</evidence>
<dbReference type="Pfam" id="PF22638">
    <property type="entry name" value="FlgK_D1"/>
    <property type="match status" value="1"/>
</dbReference>
<dbReference type="KEGG" id="acel:acsn021_05020"/>
<keyword evidence="6 7" id="KW-0975">Bacterial flagellum</keyword>
<evidence type="ECO:0000256" key="3">
    <source>
        <dbReference type="ARBA" id="ARBA00009677"/>
    </source>
</evidence>
<accession>A0A6S6QNK0</accession>
<keyword evidence="11" id="KW-0969">Cilium</keyword>
<evidence type="ECO:0000259" key="8">
    <source>
        <dbReference type="Pfam" id="PF00460"/>
    </source>
</evidence>
<protein>
    <recommendedName>
        <fullName evidence="4 7">Flagellar hook-associated protein 1</fullName>
        <shortName evidence="7">HAP1</shortName>
    </recommendedName>
</protein>
<comment type="subcellular location">
    <subcellularLocation>
        <location evidence="1 7">Bacterial flagellum</location>
    </subcellularLocation>
    <subcellularLocation>
        <location evidence="2 7">Secreted</location>
    </subcellularLocation>
</comment>
<dbReference type="Pfam" id="PF06429">
    <property type="entry name" value="Flg_bbr_C"/>
    <property type="match status" value="1"/>
</dbReference>
<feature type="domain" description="Flagellar basal-body/hook protein C-terminal" evidence="9">
    <location>
        <begin position="538"/>
        <end position="573"/>
    </location>
</feature>
<name>A0A6S6QNK0_9FIRM</name>
<evidence type="ECO:0000256" key="7">
    <source>
        <dbReference type="RuleBase" id="RU362065"/>
    </source>
</evidence>
<evidence type="ECO:0000256" key="5">
    <source>
        <dbReference type="ARBA" id="ARBA00022525"/>
    </source>
</evidence>
<dbReference type="InterPro" id="IPR001444">
    <property type="entry name" value="Flag_bb_rod_N"/>
</dbReference>
<keyword evidence="11" id="KW-0282">Flagellum</keyword>
<dbReference type="PRINTS" id="PR01005">
    <property type="entry name" value="FLGHOOKAP1"/>
</dbReference>
<dbReference type="InterPro" id="IPR053927">
    <property type="entry name" value="FlgK_helical"/>
</dbReference>
<dbReference type="InterPro" id="IPR010930">
    <property type="entry name" value="Flg_bb/hook_C_dom"/>
</dbReference>
<dbReference type="GO" id="GO:0009424">
    <property type="term" value="C:bacterial-type flagellum hook"/>
    <property type="evidence" value="ECO:0007669"/>
    <property type="project" value="UniProtKB-UniRule"/>
</dbReference>
<dbReference type="PANTHER" id="PTHR30033">
    <property type="entry name" value="FLAGELLAR HOOK-ASSOCIATED PROTEIN 1"/>
    <property type="match status" value="1"/>
</dbReference>
<dbReference type="GO" id="GO:0005576">
    <property type="term" value="C:extracellular region"/>
    <property type="evidence" value="ECO:0007669"/>
    <property type="project" value="UniProtKB-SubCell"/>
</dbReference>
<comment type="similarity">
    <text evidence="3 7">Belongs to the flagella basal body rod proteins family.</text>
</comment>
<dbReference type="GO" id="GO:0005198">
    <property type="term" value="F:structural molecule activity"/>
    <property type="evidence" value="ECO:0007669"/>
    <property type="project" value="UniProtKB-UniRule"/>
</dbReference>
<dbReference type="InterPro" id="IPR002371">
    <property type="entry name" value="FlgK"/>
</dbReference>
<dbReference type="GO" id="GO:0044780">
    <property type="term" value="P:bacterial-type flagellum assembly"/>
    <property type="evidence" value="ECO:0007669"/>
    <property type="project" value="InterPro"/>
</dbReference>
<gene>
    <name evidence="11" type="primary">FlgK</name>
    <name evidence="7" type="synonym">flgK</name>
    <name evidence="11" type="ORF">acsn021_05020</name>
</gene>
<evidence type="ECO:0000256" key="6">
    <source>
        <dbReference type="ARBA" id="ARBA00023143"/>
    </source>
</evidence>
<dbReference type="AlphaFoldDB" id="A0A6S6QNK0"/>
<feature type="domain" description="Flagellar basal body rod protein N-terminal" evidence="8">
    <location>
        <begin position="7"/>
        <end position="36"/>
    </location>
</feature>
<organism evidence="11 12">
    <name type="scientific">Anaerocolumna cellulosilytica</name>
    <dbReference type="NCBI Taxonomy" id="433286"/>
    <lineage>
        <taxon>Bacteria</taxon>
        <taxon>Bacillati</taxon>
        <taxon>Bacillota</taxon>
        <taxon>Clostridia</taxon>
        <taxon>Lachnospirales</taxon>
        <taxon>Lachnospiraceae</taxon>
        <taxon>Anaerocolumna</taxon>
    </lineage>
</organism>
<evidence type="ECO:0000256" key="2">
    <source>
        <dbReference type="ARBA" id="ARBA00004613"/>
    </source>
</evidence>
<dbReference type="SUPFAM" id="SSF64518">
    <property type="entry name" value="Phase 1 flagellin"/>
    <property type="match status" value="1"/>
</dbReference>
<sequence length="576" mass="64304">MSLMSSLYTGVSGLTTSQNALNTTAHNLTNINTKGYVRQQVVQADSTYFNWGVNHLTTFQTGIGVDIQTVRQVRDTFLDKSYRKEIGRQGFYEVQYEAVSEVESMLGELEGVAFQNALEELWESLQEVGKQPGAIESRADFIKNAQSFIERADIVYNQLNEYQVNLNTQITGKVNRINKIAEEIEKLNNDIRHYESTGIENANDLRDTRNSLIDELGKIINITYKEHMDGVVTVNAEGMPLVTESNVYKMGTAKISATSNLLKPVWTGYDNIDVYELEKPSTTKDDTDVGSLKGLLVARGDKQARYTDIPVRGNYATDKAYDDAVKNYNDTLNTSVIMTVQAQFDQLIHGVVTAINDILSPNVKVTLDDGSEIWILDEENAPIGMDEPDYTMGEALFNRKSVDRYSAPTTVNILNADGTTTSKSVRIYNEEDSSDVYTMFTIGEIEINSKISSNHSVLPLSSNNGSNEVDYRAAEALLGLWDNPFASVSPDTPVSNFKDYYVAFIGDLSIRGQQLESISVNQATMVDRIDSQRQQVIGVSSDEELTNLIKFQHAYNASSRFITVVDQMLEHILTRL</sequence>
<evidence type="ECO:0000256" key="4">
    <source>
        <dbReference type="ARBA" id="ARBA00016244"/>
    </source>
</evidence>
<reference evidence="11 12" key="1">
    <citation type="journal article" date="2016" name="Int. J. Syst. Evol. Microbiol.">
        <title>Descriptions of Anaerotaenia torta gen. nov., sp. nov. and Anaerocolumna cellulosilytica gen. nov., sp. nov. isolated from a methanogenic reactor of cattle waste.</title>
        <authorList>
            <person name="Uek A."/>
            <person name="Ohtaki Y."/>
            <person name="Kaku N."/>
            <person name="Ueki K."/>
        </authorList>
    </citation>
    <scope>NUCLEOTIDE SEQUENCE [LARGE SCALE GENOMIC DNA]</scope>
    <source>
        <strain evidence="11 12">SN021</strain>
    </source>
</reference>
<dbReference type="Pfam" id="PF00460">
    <property type="entry name" value="Flg_bb_rod"/>
    <property type="match status" value="1"/>
</dbReference>
<dbReference type="Proteomes" id="UP000515561">
    <property type="component" value="Chromosome"/>
</dbReference>
<dbReference type="NCBIfam" id="TIGR02492">
    <property type="entry name" value="flgK_ends"/>
    <property type="match status" value="1"/>
</dbReference>
<keyword evidence="11" id="KW-0966">Cell projection</keyword>
<dbReference type="PANTHER" id="PTHR30033:SF2">
    <property type="entry name" value="FLAGELLAR HOOK PROTEIN"/>
    <property type="match status" value="1"/>
</dbReference>
<feature type="domain" description="Flagellar hook-associated protein FlgK helical" evidence="10">
    <location>
        <begin position="100"/>
        <end position="370"/>
    </location>
</feature>
<keyword evidence="5 7" id="KW-0964">Secreted</keyword>
<evidence type="ECO:0000259" key="10">
    <source>
        <dbReference type="Pfam" id="PF22638"/>
    </source>
</evidence>
<proteinExistence type="inferred from homology"/>
<evidence type="ECO:0000259" key="9">
    <source>
        <dbReference type="Pfam" id="PF06429"/>
    </source>
</evidence>